<keyword evidence="4" id="KW-1185">Reference proteome</keyword>
<feature type="region of interest" description="Disordered" evidence="1">
    <location>
        <begin position="417"/>
        <end position="445"/>
    </location>
</feature>
<organism evidence="3 4">
    <name type="scientific">Desulfomicrobium macestii</name>
    <dbReference type="NCBI Taxonomy" id="90731"/>
    <lineage>
        <taxon>Bacteria</taxon>
        <taxon>Pseudomonadati</taxon>
        <taxon>Thermodesulfobacteriota</taxon>
        <taxon>Desulfovibrionia</taxon>
        <taxon>Desulfovibrionales</taxon>
        <taxon>Desulfomicrobiaceae</taxon>
        <taxon>Desulfomicrobium</taxon>
    </lineage>
</organism>
<evidence type="ECO:0000256" key="2">
    <source>
        <dbReference type="SAM" id="Phobius"/>
    </source>
</evidence>
<reference evidence="3 4" key="1">
    <citation type="submission" date="2020-10" db="EMBL/GenBank/DDBJ databases">
        <title>Genomic Encyclopedia of Type Strains, Phase IV (KMG-IV): sequencing the most valuable type-strain genomes for metagenomic binning, comparative biology and taxonomic classification.</title>
        <authorList>
            <person name="Goeker M."/>
        </authorList>
    </citation>
    <scope>NUCLEOTIDE SEQUENCE [LARGE SCALE GENOMIC DNA]</scope>
    <source>
        <strain evidence="3 4">DSM 4194</strain>
    </source>
</reference>
<keyword evidence="2" id="KW-0472">Membrane</keyword>
<evidence type="ECO:0000256" key="1">
    <source>
        <dbReference type="SAM" id="MobiDB-lite"/>
    </source>
</evidence>
<dbReference type="RefSeq" id="WP_192624245.1">
    <property type="nucleotide sequence ID" value="NZ_JADBGG010000023.1"/>
</dbReference>
<keyword evidence="2" id="KW-0812">Transmembrane</keyword>
<dbReference type="Pfam" id="PF07963">
    <property type="entry name" value="N_methyl"/>
    <property type="match status" value="1"/>
</dbReference>
<proteinExistence type="predicted"/>
<sequence>MRRPAIHLFFTAPRGFTLLEVLVVLTILGFLAAMMVPAVGMLDDMERERRTRERMDQIRDAILGPEGRFDEQGRPIIGGYVGDMREWPDLWEARAEIKPNVLGVDWSVPATLSGKNVGQGPEYRMDPTLVFYRPSGRFAGDRWVWNQPYRKLIDDKDKYDDHIGGPETENEGQPRGLWTRYVEDLPVDLPEHPGHPAPGEVLGDGWKGPYLTPPQEGKPADSDHWATDDDMYANLQPRWEVTNATWEDGDYTPSDGELGEFYDDKESFRLLQTADRLADGWDRALRFFITADPDSPGHTLFWILSEGPDREGFYPTKGECSSFHWTINADDIMSKAYDPDHPKNRDNIVMKLHSRDWKAIFDAEDSRKTRETEELLDRIRRALIGEGLLGLNTGYTGDMTAWPELFRWDDKDTATDPSDDFWNNADDSDTPYTTGQPRGLWTDKPGLADDDLNATRFGLGWRHPYIGAPFKAGADNVLRDAWGREFLFFKDDTNDAMLVLSRGFDGQFDFGSNNGTDPTILTEAFDVDDYDALLNDNKDNRHLIVSGTQWRQGFFELQRFTVINADTTTKARFLASTQAPVAGVDILEAAIAGDWAAGNATSPPVFAYSDFSATNATTGGRCLIFWNDTDGDDEPEASESGTILLFPVTAAPGSGQKTALTVDTDDFGLLP</sequence>
<dbReference type="PROSITE" id="PS00409">
    <property type="entry name" value="PROKAR_NTER_METHYL"/>
    <property type="match status" value="1"/>
</dbReference>
<comment type="caution">
    <text evidence="3">The sequence shown here is derived from an EMBL/GenBank/DDBJ whole genome shotgun (WGS) entry which is preliminary data.</text>
</comment>
<feature type="transmembrane region" description="Helical" evidence="2">
    <location>
        <begin position="21"/>
        <end position="42"/>
    </location>
</feature>
<dbReference type="SUPFAM" id="SSF54523">
    <property type="entry name" value="Pili subunits"/>
    <property type="match status" value="1"/>
</dbReference>
<dbReference type="Proteomes" id="UP000639010">
    <property type="component" value="Unassembled WGS sequence"/>
</dbReference>
<accession>A0ABR9H674</accession>
<protein>
    <submittedName>
        <fullName evidence="3">Prepilin-type N-terminal cleavage/methylation domain-containing protein</fullName>
    </submittedName>
</protein>
<dbReference type="InterPro" id="IPR045584">
    <property type="entry name" value="Pilin-like"/>
</dbReference>
<name>A0ABR9H674_9BACT</name>
<gene>
    <name evidence="3" type="ORF">H4684_002878</name>
</gene>
<evidence type="ECO:0000313" key="4">
    <source>
        <dbReference type="Proteomes" id="UP000639010"/>
    </source>
</evidence>
<evidence type="ECO:0000313" key="3">
    <source>
        <dbReference type="EMBL" id="MBE1426214.1"/>
    </source>
</evidence>
<dbReference type="InterPro" id="IPR012902">
    <property type="entry name" value="N_methyl_site"/>
</dbReference>
<dbReference type="NCBIfam" id="TIGR02532">
    <property type="entry name" value="IV_pilin_GFxxxE"/>
    <property type="match status" value="1"/>
</dbReference>
<keyword evidence="2" id="KW-1133">Transmembrane helix</keyword>
<dbReference type="EMBL" id="JADBGG010000023">
    <property type="protein sequence ID" value="MBE1426214.1"/>
    <property type="molecule type" value="Genomic_DNA"/>
</dbReference>